<organism evidence="1 2">
    <name type="scientific">Holotrichia oblita</name>
    <name type="common">Chafer beetle</name>
    <dbReference type="NCBI Taxonomy" id="644536"/>
    <lineage>
        <taxon>Eukaryota</taxon>
        <taxon>Metazoa</taxon>
        <taxon>Ecdysozoa</taxon>
        <taxon>Arthropoda</taxon>
        <taxon>Hexapoda</taxon>
        <taxon>Insecta</taxon>
        <taxon>Pterygota</taxon>
        <taxon>Neoptera</taxon>
        <taxon>Endopterygota</taxon>
        <taxon>Coleoptera</taxon>
        <taxon>Polyphaga</taxon>
        <taxon>Scarabaeiformia</taxon>
        <taxon>Scarabaeidae</taxon>
        <taxon>Melolonthinae</taxon>
        <taxon>Holotrichia</taxon>
    </lineage>
</organism>
<name>A0ACB9SRL6_HOLOL</name>
<gene>
    <name evidence="1" type="ORF">MML48_7g00014231</name>
</gene>
<sequence length="430" mass="48130">MHFREATHVIFDLDGTLIDSVSIFNNIITEILRSYGKEYTKELQMKTLGTPEKETARIIVQETGLPITPAKFLQIYSEKTAKELPNVPLLPGAERLIKHLCYHGIPMALATSSSKFSLDIKIKHHQKLFSLFHHIVAGGSDPEVVYGKPAPDIFSICASRFEEHVNSQECLVFEDSPNGVKADIQFSGLIGKSYKLTSRFKSVIMFQPVTHVIFDMDGLLLDTESIYEEVIDHIAKKYGKTYTNDMKLKIRGTPEPITAKIAITEMQLPLSHEEFKEIYEPLCDARLQHPPLMPGVEKLVLHLKKHNIPMAIATSGRKEISLIKTKNYPKVFSCFNHMVYGSSDPEVKHGKPHPDIYLICASRFPNPPSPEKCLVLEDAPNGVVSGIRAGMQVVMVPAADVTEELKKPATLVLKSLEDLKPEDFGLPAYD</sequence>
<comment type="caution">
    <text evidence="1">The sequence shown here is derived from an EMBL/GenBank/DDBJ whole genome shotgun (WGS) entry which is preliminary data.</text>
</comment>
<proteinExistence type="predicted"/>
<reference evidence="1" key="1">
    <citation type="submission" date="2022-04" db="EMBL/GenBank/DDBJ databases">
        <title>Chromosome-scale genome assembly of Holotrichia oblita Faldermann.</title>
        <authorList>
            <person name="Rongchong L."/>
        </authorList>
    </citation>
    <scope>NUCLEOTIDE SEQUENCE</scope>
    <source>
        <strain evidence="1">81SQS9</strain>
    </source>
</reference>
<dbReference type="EMBL" id="CM043021">
    <property type="protein sequence ID" value="KAI4457797.1"/>
    <property type="molecule type" value="Genomic_DNA"/>
</dbReference>
<evidence type="ECO:0000313" key="1">
    <source>
        <dbReference type="EMBL" id="KAI4457797.1"/>
    </source>
</evidence>
<accession>A0ACB9SRL6</accession>
<evidence type="ECO:0000313" key="2">
    <source>
        <dbReference type="Proteomes" id="UP001056778"/>
    </source>
</evidence>
<keyword evidence="2" id="KW-1185">Reference proteome</keyword>
<dbReference type="Proteomes" id="UP001056778">
    <property type="component" value="Chromosome 7"/>
</dbReference>
<protein>
    <submittedName>
        <fullName evidence="1">2-deoxyglucose-6-phosphate phosphatase 2</fullName>
    </submittedName>
</protein>